<reference evidence="3 4" key="1">
    <citation type="submission" date="2024-02" db="EMBL/GenBank/DDBJ databases">
        <title>Chromosome-scale genome assembly of the rough periwinkle Littorina saxatilis.</title>
        <authorList>
            <person name="De Jode A."/>
            <person name="Faria R."/>
            <person name="Formenti G."/>
            <person name="Sims Y."/>
            <person name="Smith T.P."/>
            <person name="Tracey A."/>
            <person name="Wood J.M.D."/>
            <person name="Zagrodzka Z.B."/>
            <person name="Johannesson K."/>
            <person name="Butlin R.K."/>
            <person name="Leder E.H."/>
        </authorList>
    </citation>
    <scope>NUCLEOTIDE SEQUENCE [LARGE SCALE GENOMIC DNA]</scope>
    <source>
        <strain evidence="3">Snail1</strain>
        <tissue evidence="3">Muscle</tissue>
    </source>
</reference>
<evidence type="ECO:0000313" key="3">
    <source>
        <dbReference type="EMBL" id="KAK7112019.1"/>
    </source>
</evidence>
<proteinExistence type="predicted"/>
<feature type="compositionally biased region" description="Polar residues" evidence="1">
    <location>
        <begin position="146"/>
        <end position="159"/>
    </location>
</feature>
<keyword evidence="2" id="KW-1133">Transmembrane helix</keyword>
<organism evidence="3 4">
    <name type="scientific">Littorina saxatilis</name>
    <dbReference type="NCBI Taxonomy" id="31220"/>
    <lineage>
        <taxon>Eukaryota</taxon>
        <taxon>Metazoa</taxon>
        <taxon>Spiralia</taxon>
        <taxon>Lophotrochozoa</taxon>
        <taxon>Mollusca</taxon>
        <taxon>Gastropoda</taxon>
        <taxon>Caenogastropoda</taxon>
        <taxon>Littorinimorpha</taxon>
        <taxon>Littorinoidea</taxon>
        <taxon>Littorinidae</taxon>
        <taxon>Littorina</taxon>
    </lineage>
</organism>
<comment type="caution">
    <text evidence="3">The sequence shown here is derived from an EMBL/GenBank/DDBJ whole genome shotgun (WGS) entry which is preliminary data.</text>
</comment>
<evidence type="ECO:0000313" key="4">
    <source>
        <dbReference type="Proteomes" id="UP001374579"/>
    </source>
</evidence>
<feature type="region of interest" description="Disordered" evidence="1">
    <location>
        <begin position="122"/>
        <end position="159"/>
    </location>
</feature>
<dbReference type="AlphaFoldDB" id="A0AAN9BV83"/>
<feature type="transmembrane region" description="Helical" evidence="2">
    <location>
        <begin position="94"/>
        <end position="115"/>
    </location>
</feature>
<feature type="compositionally biased region" description="Pro residues" evidence="1">
    <location>
        <begin position="130"/>
        <end position="143"/>
    </location>
</feature>
<evidence type="ECO:0000256" key="1">
    <source>
        <dbReference type="SAM" id="MobiDB-lite"/>
    </source>
</evidence>
<dbReference type="Proteomes" id="UP001374579">
    <property type="component" value="Unassembled WGS sequence"/>
</dbReference>
<keyword evidence="2" id="KW-0472">Membrane</keyword>
<accession>A0AAN9BV83</accession>
<keyword evidence="2" id="KW-0812">Transmembrane</keyword>
<evidence type="ECO:0000256" key="2">
    <source>
        <dbReference type="SAM" id="Phobius"/>
    </source>
</evidence>
<protein>
    <submittedName>
        <fullName evidence="3">Uncharacterized protein</fullName>
    </submittedName>
</protein>
<keyword evidence="4" id="KW-1185">Reference proteome</keyword>
<name>A0AAN9BV83_9CAEN</name>
<sequence length="159" mass="16954">MAGFSCPYWTGYEKYNIGLWLVCSPRDCRSQSTISPLFGGWLVVSSPVLPVPVLAGLCGDHWTRHTGHLGRPPCLDLGPYSVHYLNRRPRHRHFLMAGSAFAGVCGIAGDAIFVAKINGEIPTQSDVEPSTPPVAEPSTPPVAEPSTPSVAEPSAQTCG</sequence>
<gene>
    <name evidence="3" type="ORF">V1264_011539</name>
</gene>
<dbReference type="EMBL" id="JBAMIC010000002">
    <property type="protein sequence ID" value="KAK7112019.1"/>
    <property type="molecule type" value="Genomic_DNA"/>
</dbReference>